<dbReference type="Pfam" id="PF00072">
    <property type="entry name" value="Response_reg"/>
    <property type="match status" value="1"/>
</dbReference>
<organism evidence="16 17">
    <name type="scientific">Pseudonocardia acidicola</name>
    <dbReference type="NCBI Taxonomy" id="2724939"/>
    <lineage>
        <taxon>Bacteria</taxon>
        <taxon>Bacillati</taxon>
        <taxon>Actinomycetota</taxon>
        <taxon>Actinomycetes</taxon>
        <taxon>Pseudonocardiales</taxon>
        <taxon>Pseudonocardiaceae</taxon>
        <taxon>Pseudonocardia</taxon>
    </lineage>
</organism>
<comment type="catalytic activity">
    <reaction evidence="1">
        <text>ATP + protein L-histidine = ADP + protein N-phospho-L-histidine.</text>
        <dbReference type="EC" id="2.7.13.3"/>
    </reaction>
</comment>
<dbReference type="InterPro" id="IPR002645">
    <property type="entry name" value="STAS_dom"/>
</dbReference>
<dbReference type="PANTHER" id="PTHR43547:SF2">
    <property type="entry name" value="HYBRID SIGNAL TRANSDUCTION HISTIDINE KINASE C"/>
    <property type="match status" value="1"/>
</dbReference>
<dbReference type="Gene3D" id="3.40.50.2300">
    <property type="match status" value="1"/>
</dbReference>
<dbReference type="EMBL" id="JAAXLA010000055">
    <property type="protein sequence ID" value="NMI00393.1"/>
    <property type="molecule type" value="Genomic_DNA"/>
</dbReference>
<dbReference type="InterPro" id="IPR013655">
    <property type="entry name" value="PAS_fold_3"/>
</dbReference>
<dbReference type="Pfam" id="PF13581">
    <property type="entry name" value="HATPase_c_2"/>
    <property type="match status" value="1"/>
</dbReference>
<keyword evidence="6" id="KW-0418">Kinase</keyword>
<dbReference type="Pfam" id="PF07228">
    <property type="entry name" value="SpoIIE"/>
    <property type="match status" value="1"/>
</dbReference>
<dbReference type="InterPro" id="IPR004358">
    <property type="entry name" value="Sig_transdc_His_kin-like_C"/>
</dbReference>
<dbReference type="PROSITE" id="PS50801">
    <property type="entry name" value="STAS"/>
    <property type="match status" value="1"/>
</dbReference>
<dbReference type="InterPro" id="IPR001789">
    <property type="entry name" value="Sig_transdc_resp-reg_receiver"/>
</dbReference>
<dbReference type="RefSeq" id="WP_169383868.1">
    <property type="nucleotide sequence ID" value="NZ_JAAXLA010000055.1"/>
</dbReference>
<dbReference type="Pfam" id="PF08447">
    <property type="entry name" value="PAS_3"/>
    <property type="match status" value="1"/>
</dbReference>
<dbReference type="Gene3D" id="3.30.565.10">
    <property type="entry name" value="Histidine kinase-like ATPase, C-terminal domain"/>
    <property type="match status" value="2"/>
</dbReference>
<protein>
    <recommendedName>
        <fullName evidence="3">histidine kinase</fullName>
        <ecNumber evidence="3">2.7.13.3</ecNumber>
    </recommendedName>
</protein>
<dbReference type="SMART" id="SM00065">
    <property type="entry name" value="GAF"/>
    <property type="match status" value="3"/>
</dbReference>
<keyword evidence="17" id="KW-1185">Reference proteome</keyword>
<dbReference type="PROSITE" id="PS50109">
    <property type="entry name" value="HIS_KIN"/>
    <property type="match status" value="1"/>
</dbReference>
<dbReference type="PROSITE" id="PS50113">
    <property type="entry name" value="PAC"/>
    <property type="match status" value="1"/>
</dbReference>
<evidence type="ECO:0000256" key="7">
    <source>
        <dbReference type="ARBA" id="ARBA00023012"/>
    </source>
</evidence>
<evidence type="ECO:0000313" key="16">
    <source>
        <dbReference type="EMBL" id="NMI00393.1"/>
    </source>
</evidence>
<dbReference type="InterPro" id="IPR011006">
    <property type="entry name" value="CheY-like_superfamily"/>
</dbReference>
<proteinExistence type="predicted"/>
<dbReference type="PRINTS" id="PR00344">
    <property type="entry name" value="BCTRLSENSOR"/>
</dbReference>
<evidence type="ECO:0000256" key="6">
    <source>
        <dbReference type="ARBA" id="ARBA00022777"/>
    </source>
</evidence>
<dbReference type="SUPFAM" id="SSF55785">
    <property type="entry name" value="PYP-like sensor domain (PAS domain)"/>
    <property type="match status" value="1"/>
</dbReference>
<evidence type="ECO:0000259" key="12">
    <source>
        <dbReference type="PROSITE" id="PS50112"/>
    </source>
</evidence>
<dbReference type="Pfam" id="PF01740">
    <property type="entry name" value="STAS"/>
    <property type="match status" value="1"/>
</dbReference>
<dbReference type="Gene3D" id="1.10.287.130">
    <property type="match status" value="1"/>
</dbReference>
<dbReference type="Gene3D" id="3.30.450.40">
    <property type="match status" value="3"/>
</dbReference>
<feature type="domain" description="PPM-type phosphatase" evidence="15">
    <location>
        <begin position="1377"/>
        <end position="1589"/>
    </location>
</feature>
<evidence type="ECO:0000256" key="2">
    <source>
        <dbReference type="ARBA" id="ARBA00004236"/>
    </source>
</evidence>
<dbReference type="Gene3D" id="3.30.450.20">
    <property type="entry name" value="PAS domain"/>
    <property type="match status" value="2"/>
</dbReference>
<dbReference type="NCBIfam" id="TIGR00229">
    <property type="entry name" value="sensory_box"/>
    <property type="match status" value="1"/>
</dbReference>
<dbReference type="InterPro" id="IPR003661">
    <property type="entry name" value="HisK_dim/P_dom"/>
</dbReference>
<dbReference type="SMART" id="SM00448">
    <property type="entry name" value="REC"/>
    <property type="match status" value="1"/>
</dbReference>
<evidence type="ECO:0000259" key="14">
    <source>
        <dbReference type="PROSITE" id="PS50801"/>
    </source>
</evidence>
<feature type="domain" description="PAS" evidence="12">
    <location>
        <begin position="736"/>
        <end position="807"/>
    </location>
</feature>
<dbReference type="Pfam" id="PF00512">
    <property type="entry name" value="HisKA"/>
    <property type="match status" value="1"/>
</dbReference>
<dbReference type="SMART" id="SM00331">
    <property type="entry name" value="PP2C_SIG"/>
    <property type="match status" value="1"/>
</dbReference>
<dbReference type="InterPro" id="IPR036513">
    <property type="entry name" value="STAS_dom_sf"/>
</dbReference>
<evidence type="ECO:0000256" key="3">
    <source>
        <dbReference type="ARBA" id="ARBA00012438"/>
    </source>
</evidence>
<dbReference type="SUPFAM" id="SSF81606">
    <property type="entry name" value="PP2C-like"/>
    <property type="match status" value="1"/>
</dbReference>
<dbReference type="InterPro" id="IPR005467">
    <property type="entry name" value="His_kinase_dom"/>
</dbReference>
<dbReference type="InterPro" id="IPR003018">
    <property type="entry name" value="GAF"/>
</dbReference>
<keyword evidence="5" id="KW-0808">Transferase</keyword>
<name>A0ABX1SIS1_9PSEU</name>
<dbReference type="InterPro" id="IPR000700">
    <property type="entry name" value="PAS-assoc_C"/>
</dbReference>
<dbReference type="SUPFAM" id="SSF52091">
    <property type="entry name" value="SpoIIaa-like"/>
    <property type="match status" value="1"/>
</dbReference>
<dbReference type="InterPro" id="IPR001610">
    <property type="entry name" value="PAC"/>
</dbReference>
<dbReference type="PROSITE" id="PS51746">
    <property type="entry name" value="PPM_2"/>
    <property type="match status" value="1"/>
</dbReference>
<evidence type="ECO:0000259" key="13">
    <source>
        <dbReference type="PROSITE" id="PS50113"/>
    </source>
</evidence>
<feature type="domain" description="STAS" evidence="14">
    <location>
        <begin position="1758"/>
        <end position="1852"/>
    </location>
</feature>
<dbReference type="CDD" id="cd16922">
    <property type="entry name" value="HATPase_EvgS-ArcB-TorS-like"/>
    <property type="match status" value="1"/>
</dbReference>
<evidence type="ECO:0000256" key="9">
    <source>
        <dbReference type="SAM" id="MobiDB-lite"/>
    </source>
</evidence>
<evidence type="ECO:0000313" key="17">
    <source>
        <dbReference type="Proteomes" id="UP000820669"/>
    </source>
</evidence>
<dbReference type="InterPro" id="IPR003594">
    <property type="entry name" value="HATPase_dom"/>
</dbReference>
<dbReference type="CDD" id="cd07043">
    <property type="entry name" value="STAS_anti-anti-sigma_factors"/>
    <property type="match status" value="1"/>
</dbReference>
<feature type="domain" description="Histidine kinase" evidence="10">
    <location>
        <begin position="339"/>
        <end position="553"/>
    </location>
</feature>
<feature type="region of interest" description="Disordered" evidence="9">
    <location>
        <begin position="1715"/>
        <end position="1744"/>
    </location>
</feature>
<dbReference type="SUPFAM" id="SSF55781">
    <property type="entry name" value="GAF domain-like"/>
    <property type="match status" value="3"/>
</dbReference>
<dbReference type="Pfam" id="PF13185">
    <property type="entry name" value="GAF_2"/>
    <property type="match status" value="2"/>
</dbReference>
<dbReference type="InterPro" id="IPR000014">
    <property type="entry name" value="PAS"/>
</dbReference>
<dbReference type="SMART" id="SM00091">
    <property type="entry name" value="PAS"/>
    <property type="match status" value="1"/>
</dbReference>
<dbReference type="PROSITE" id="PS50112">
    <property type="entry name" value="PAS"/>
    <property type="match status" value="1"/>
</dbReference>
<feature type="domain" description="PAC" evidence="13">
    <location>
        <begin position="810"/>
        <end position="861"/>
    </location>
</feature>
<dbReference type="CDD" id="cd16936">
    <property type="entry name" value="HATPase_RsbW-like"/>
    <property type="match status" value="1"/>
</dbReference>
<feature type="domain" description="Response regulatory" evidence="11">
    <location>
        <begin position="612"/>
        <end position="727"/>
    </location>
</feature>
<dbReference type="InterPro" id="IPR036457">
    <property type="entry name" value="PPM-type-like_dom_sf"/>
</dbReference>
<dbReference type="CDD" id="cd00082">
    <property type="entry name" value="HisKA"/>
    <property type="match status" value="1"/>
</dbReference>
<evidence type="ECO:0000256" key="4">
    <source>
        <dbReference type="ARBA" id="ARBA00022553"/>
    </source>
</evidence>
<dbReference type="PANTHER" id="PTHR43547">
    <property type="entry name" value="TWO-COMPONENT HISTIDINE KINASE"/>
    <property type="match status" value="1"/>
</dbReference>
<dbReference type="SMART" id="SM00388">
    <property type="entry name" value="HisKA"/>
    <property type="match status" value="1"/>
</dbReference>
<evidence type="ECO:0000256" key="1">
    <source>
        <dbReference type="ARBA" id="ARBA00000085"/>
    </source>
</evidence>
<dbReference type="SUPFAM" id="SSF47384">
    <property type="entry name" value="Homodimeric domain of signal transducing histidine kinase"/>
    <property type="match status" value="1"/>
</dbReference>
<sequence>MSGPTAAVDAQGPAGSIRRLIAETDWSGTALGPIEQWPTELRTAVDIMLGSRHPLVLCWGPEFAFLYNDAFVAGAGTKHPAGFGQPCEQVWPEIWDTIGPLLAQVYTTGEPVFRDDDLLVMHRNGFPEETYWRYSYGPIRGPDGRVLGILNVTSETTGQVVGERRLRLLGRLAGIAHEVRSVEEALREVGAVLENARPDVPCALLYTYAGAVGGPDDGALRLVASAGLAESPEGFVPPQAGAAPDIIDAPPEMPAARTEHPVRQIAVAVLPGGDGWPSAPLVLGVPPWLRVDEDYRAFLRLVVGHIGTAVSAARAHDAERRRAETLAALDRAKTEFFTGVSHEFRTPLALILGPLEQLRTTAAPDVRADLEVAHRNAQRMLKLVNSLLDVSQLEAGRTETTFVPVDLGSATAELAGLFRSATERAGLRLDVDCPPSTRPVWVDRDMWEKIVLNLLSNAVKFTFTGGITVSLRTEGEQAVLRMADTGTGIPAEDLPRLFERFHRVRGARARSHEGSGIGLTLVRQLVELHGGTVEVTSTPDVGSTFTVRLPMGIAHLPVEAMGSANAAPAVRPAAGVEPFLAEALRWMPGDPDLPLDPAGTTPLPDGPGHRDRVLVADDNPDMRDYLERLLSQHWTVQTVASGTQALEAALADPPDLVVADVMMPGLDGIGLLRALRTDARTAGLPVVLLSARAGEEAAVEGLAAGADDYLVKPFSARELLARVANHLQLGRTRRAAELRFRAMADSTPALIWVDDAGGHRVFVNRGWLDFTGVTDPAAELGTDWRDRIHPEDRDRYHTVTAAAARRGAPFEVEYRLRSRDGRYRWVLDRGAPVGGGDRPAGYVGGCLDIDARHREQRRHRIYAGLGDALDAELTADGRLRALARLLVAEGLADMVRVHDGASEEDLVLRAVAAVDPALESVLWRLDGASELRGQVMQTREARLFGLAELTATLTGSDPGQHASWQRLDAHSMVAAPLVARGGLLGVVLLARTTGSPPYNDEDLELVAEIARRAGVALDNTRLLELERAAAQRLGMLHRATAEMSAAATPNEVARIAAQHLVTLLDAPIVGVWELRDGSLEVLTGQGWSLSAQRSWSSVSLDVSRPARDVVRTRTALWFENAGEWRHRFPDLETSVSPMALAALGLLPLMVGERCLGVLGVAFREARTISASDREAAVAVAELAAQALDRSYLLVAETEGRRVAERLGAVATSLSRATDLDSVAAVIVAHGLSAVEAEAVVVLLAGDGGALYPLAAEGWAAGSTDLPESFADAAHPLARAVRSGEPVWQAAPGPPESGGAYPVHTAVPLLVGGRPIGALGFRFAGRPLFSPERRSFVLTLASQCAQAVMRARLHQAEHEVAVTLQRSLLPQRMPDLDRLALATRYLPGTEGTEAGGDWFDVLELADGQVALVVGDVVGRGPSAAAVMGQLRSALAANLVNGQSPAAALEQLDLFALRIDGAMASTVACAVVDCETGELRYACAGHPPPLVAGPDGVRLLMQGRGTPLGVAGRPPFVEAVDRIEPGSTILLCSDGLFERRTEVIDDGLDRLIDAFGALAHGRPEDTADALLDRMAAGRSAPDDTALVMARLLPPPLRLHPPADAERLAPLRRTVSTWCAQAGLGEDALTDLQLALGEAVTNAVEHAYRATTPGEVDIALDLQSDGSVIARVADTGRWRPPPADPGYRGRGLALIRELTQDVDVVPGEDGTVVRFRLPPVPLEQPPTLPGGVLGGPSGEDGDLAPGPTRLRRWADEHTVRLHIDGDLDLAGVATVRSELLDQLGQAQPITLTLAADCYVSSAGIALLSEVAQRARAAGNDLTVVTPSGSSARRILVLAGLDRVVTVLPVEEPGVA</sequence>
<feature type="modified residue" description="4-aspartylphosphate" evidence="8">
    <location>
        <position position="660"/>
    </location>
</feature>
<dbReference type="Gene3D" id="3.30.750.24">
    <property type="entry name" value="STAS domain"/>
    <property type="match status" value="1"/>
</dbReference>
<dbReference type="Proteomes" id="UP000820669">
    <property type="component" value="Unassembled WGS sequence"/>
</dbReference>
<accession>A0ABX1SIS1</accession>
<dbReference type="InterPro" id="IPR036890">
    <property type="entry name" value="HATPase_C_sf"/>
</dbReference>
<dbReference type="InterPro" id="IPR035965">
    <property type="entry name" value="PAS-like_dom_sf"/>
</dbReference>
<dbReference type="InterPro" id="IPR001932">
    <property type="entry name" value="PPM-type_phosphatase-like_dom"/>
</dbReference>
<keyword evidence="4 8" id="KW-0597">Phosphoprotein</keyword>
<feature type="compositionally biased region" description="Pro residues" evidence="9">
    <location>
        <begin position="1715"/>
        <end position="1725"/>
    </location>
</feature>
<evidence type="ECO:0000259" key="11">
    <source>
        <dbReference type="PROSITE" id="PS50110"/>
    </source>
</evidence>
<dbReference type="Pfam" id="PF13492">
    <property type="entry name" value="GAF_3"/>
    <property type="match status" value="1"/>
</dbReference>
<dbReference type="InterPro" id="IPR036097">
    <property type="entry name" value="HisK_dim/P_sf"/>
</dbReference>
<dbReference type="InterPro" id="IPR029016">
    <property type="entry name" value="GAF-like_dom_sf"/>
</dbReference>
<keyword evidence="7" id="KW-0902">Two-component regulatory system</keyword>
<dbReference type="CDD" id="cd00130">
    <property type="entry name" value="PAS"/>
    <property type="match status" value="1"/>
</dbReference>
<dbReference type="SMART" id="SM00387">
    <property type="entry name" value="HATPase_c"/>
    <property type="match status" value="2"/>
</dbReference>
<dbReference type="SUPFAM" id="SSF52172">
    <property type="entry name" value="CheY-like"/>
    <property type="match status" value="1"/>
</dbReference>
<reference evidence="16 17" key="1">
    <citation type="submission" date="2020-04" db="EMBL/GenBank/DDBJ databases">
        <authorList>
            <person name="Klaysubun C."/>
            <person name="Duangmal K."/>
            <person name="Lipun K."/>
        </authorList>
    </citation>
    <scope>NUCLEOTIDE SEQUENCE [LARGE SCALE GENOMIC DNA]</scope>
    <source>
        <strain evidence="16 17">K10HN5</strain>
    </source>
</reference>
<evidence type="ECO:0000256" key="8">
    <source>
        <dbReference type="PROSITE-ProRule" id="PRU00169"/>
    </source>
</evidence>
<gene>
    <name evidence="16" type="ORF">HF526_24230</name>
</gene>
<dbReference type="SUPFAM" id="SSF55874">
    <property type="entry name" value="ATPase domain of HSP90 chaperone/DNA topoisomerase II/histidine kinase"/>
    <property type="match status" value="2"/>
</dbReference>
<dbReference type="CDD" id="cd17574">
    <property type="entry name" value="REC_OmpR"/>
    <property type="match status" value="1"/>
</dbReference>
<comment type="subcellular location">
    <subcellularLocation>
        <location evidence="2">Cell membrane</location>
    </subcellularLocation>
</comment>
<dbReference type="Gene3D" id="3.60.40.10">
    <property type="entry name" value="PPM-type phosphatase domain"/>
    <property type="match status" value="1"/>
</dbReference>
<dbReference type="Pfam" id="PF02518">
    <property type="entry name" value="HATPase_c"/>
    <property type="match status" value="1"/>
</dbReference>
<dbReference type="EC" id="2.7.13.3" evidence="3"/>
<dbReference type="SMART" id="SM00086">
    <property type="entry name" value="PAC"/>
    <property type="match status" value="1"/>
</dbReference>
<evidence type="ECO:0000256" key="5">
    <source>
        <dbReference type="ARBA" id="ARBA00022679"/>
    </source>
</evidence>
<dbReference type="PROSITE" id="PS50110">
    <property type="entry name" value="RESPONSE_REGULATORY"/>
    <property type="match status" value="1"/>
</dbReference>
<evidence type="ECO:0000259" key="10">
    <source>
        <dbReference type="PROSITE" id="PS50109"/>
    </source>
</evidence>
<evidence type="ECO:0000259" key="15">
    <source>
        <dbReference type="PROSITE" id="PS51746"/>
    </source>
</evidence>
<comment type="caution">
    <text evidence="16">The sequence shown here is derived from an EMBL/GenBank/DDBJ whole genome shotgun (WGS) entry which is preliminary data.</text>
</comment>